<dbReference type="InterPro" id="IPR035647">
    <property type="entry name" value="EFG_III/V"/>
</dbReference>
<accession>A0AAD8I1N0</accession>
<evidence type="ECO:0000313" key="2">
    <source>
        <dbReference type="EMBL" id="KAK1376288.1"/>
    </source>
</evidence>
<dbReference type="InterPro" id="IPR020568">
    <property type="entry name" value="Ribosomal_Su5_D2-typ_SF"/>
</dbReference>
<dbReference type="Proteomes" id="UP001237642">
    <property type="component" value="Unassembled WGS sequence"/>
</dbReference>
<gene>
    <name evidence="2" type="ORF">POM88_032481</name>
</gene>
<sequence>MRHQKPTNVFYQEVESTLESSAMSGFQLASAAGPLCDEPMWGLAFVVEEGSPLMVHACLPVTESFGFADELRRWTSGASIALLVLSHWEALLEDPFFVPKTEKEKEEFGDGAGIPNNTARKQIDGVRR</sequence>
<dbReference type="GO" id="GO:0042256">
    <property type="term" value="P:cytosolic ribosome assembly"/>
    <property type="evidence" value="ECO:0007669"/>
    <property type="project" value="TreeGrafter"/>
</dbReference>
<feature type="region of interest" description="Disordered" evidence="1">
    <location>
        <begin position="105"/>
        <end position="128"/>
    </location>
</feature>
<dbReference type="SUPFAM" id="SSF54980">
    <property type="entry name" value="EF-G C-terminal domain-like"/>
    <property type="match status" value="1"/>
</dbReference>
<name>A0AAD8I1N0_9APIA</name>
<evidence type="ECO:0000256" key="1">
    <source>
        <dbReference type="SAM" id="MobiDB-lite"/>
    </source>
</evidence>
<protein>
    <submittedName>
        <fullName evidence="2">Uncharacterized protein</fullName>
    </submittedName>
</protein>
<dbReference type="GO" id="GO:0003924">
    <property type="term" value="F:GTPase activity"/>
    <property type="evidence" value="ECO:0007669"/>
    <property type="project" value="TreeGrafter"/>
</dbReference>
<comment type="caution">
    <text evidence="2">The sequence shown here is derived from an EMBL/GenBank/DDBJ whole genome shotgun (WGS) entry which is preliminary data.</text>
</comment>
<reference evidence="2" key="2">
    <citation type="submission" date="2023-05" db="EMBL/GenBank/DDBJ databases">
        <authorList>
            <person name="Schelkunov M.I."/>
        </authorList>
    </citation>
    <scope>NUCLEOTIDE SEQUENCE</scope>
    <source>
        <strain evidence="2">Hsosn_3</strain>
        <tissue evidence="2">Leaf</tissue>
    </source>
</reference>
<proteinExistence type="predicted"/>
<dbReference type="AlphaFoldDB" id="A0AAD8I1N0"/>
<dbReference type="PANTHER" id="PTHR42908">
    <property type="entry name" value="TRANSLATION ELONGATION FACTOR-RELATED"/>
    <property type="match status" value="1"/>
</dbReference>
<dbReference type="GO" id="GO:1990904">
    <property type="term" value="C:ribonucleoprotein complex"/>
    <property type="evidence" value="ECO:0007669"/>
    <property type="project" value="TreeGrafter"/>
</dbReference>
<dbReference type="GO" id="GO:0043022">
    <property type="term" value="F:ribosome binding"/>
    <property type="evidence" value="ECO:0007669"/>
    <property type="project" value="TreeGrafter"/>
</dbReference>
<evidence type="ECO:0000313" key="3">
    <source>
        <dbReference type="Proteomes" id="UP001237642"/>
    </source>
</evidence>
<dbReference type="GO" id="GO:0005829">
    <property type="term" value="C:cytosol"/>
    <property type="evidence" value="ECO:0007669"/>
    <property type="project" value="TreeGrafter"/>
</dbReference>
<dbReference type="InterPro" id="IPR014721">
    <property type="entry name" value="Ribsml_uS5_D2-typ_fold_subgr"/>
</dbReference>
<organism evidence="2 3">
    <name type="scientific">Heracleum sosnowskyi</name>
    <dbReference type="NCBI Taxonomy" id="360622"/>
    <lineage>
        <taxon>Eukaryota</taxon>
        <taxon>Viridiplantae</taxon>
        <taxon>Streptophyta</taxon>
        <taxon>Embryophyta</taxon>
        <taxon>Tracheophyta</taxon>
        <taxon>Spermatophyta</taxon>
        <taxon>Magnoliopsida</taxon>
        <taxon>eudicotyledons</taxon>
        <taxon>Gunneridae</taxon>
        <taxon>Pentapetalae</taxon>
        <taxon>asterids</taxon>
        <taxon>campanulids</taxon>
        <taxon>Apiales</taxon>
        <taxon>Apiaceae</taxon>
        <taxon>Apioideae</taxon>
        <taxon>apioid superclade</taxon>
        <taxon>Tordylieae</taxon>
        <taxon>Tordyliinae</taxon>
        <taxon>Heracleum</taxon>
    </lineage>
</organism>
<dbReference type="Gene3D" id="3.30.230.10">
    <property type="match status" value="1"/>
</dbReference>
<dbReference type="SUPFAM" id="SSF54211">
    <property type="entry name" value="Ribosomal protein S5 domain 2-like"/>
    <property type="match status" value="1"/>
</dbReference>
<reference evidence="2" key="1">
    <citation type="submission" date="2023-02" db="EMBL/GenBank/DDBJ databases">
        <title>Genome of toxic invasive species Heracleum sosnowskyi carries increased number of genes despite the absence of recent whole-genome duplications.</title>
        <authorList>
            <person name="Schelkunov M."/>
            <person name="Shtratnikova V."/>
            <person name="Makarenko M."/>
            <person name="Klepikova A."/>
            <person name="Omelchenko D."/>
            <person name="Novikova G."/>
            <person name="Obukhova E."/>
            <person name="Bogdanov V."/>
            <person name="Penin A."/>
            <person name="Logacheva M."/>
        </authorList>
    </citation>
    <scope>NUCLEOTIDE SEQUENCE</scope>
    <source>
        <strain evidence="2">Hsosn_3</strain>
        <tissue evidence="2">Leaf</tissue>
    </source>
</reference>
<keyword evidence="3" id="KW-1185">Reference proteome</keyword>
<dbReference type="PANTHER" id="PTHR42908:SF3">
    <property type="entry name" value="ELONGATION FACTOR-LIKE GTPASE 1"/>
    <property type="match status" value="1"/>
</dbReference>
<dbReference type="EMBL" id="JAUIZM010000007">
    <property type="protein sequence ID" value="KAK1376288.1"/>
    <property type="molecule type" value="Genomic_DNA"/>
</dbReference>